<organism evidence="1 2">
    <name type="scientific">Cristinia sonorae</name>
    <dbReference type="NCBI Taxonomy" id="1940300"/>
    <lineage>
        <taxon>Eukaryota</taxon>
        <taxon>Fungi</taxon>
        <taxon>Dikarya</taxon>
        <taxon>Basidiomycota</taxon>
        <taxon>Agaricomycotina</taxon>
        <taxon>Agaricomycetes</taxon>
        <taxon>Agaricomycetidae</taxon>
        <taxon>Agaricales</taxon>
        <taxon>Pleurotineae</taxon>
        <taxon>Stephanosporaceae</taxon>
        <taxon>Cristinia</taxon>
    </lineage>
</organism>
<evidence type="ECO:0000313" key="2">
    <source>
        <dbReference type="Proteomes" id="UP000813824"/>
    </source>
</evidence>
<comment type="caution">
    <text evidence="1">The sequence shown here is derived from an EMBL/GenBank/DDBJ whole genome shotgun (WGS) entry which is preliminary data.</text>
</comment>
<sequence>MVYIAPLVHGVAVLRSLYRRIRGRHRSEVVVLDPETQIDMHGLPGDAPVDLVRFSRTLSEILAKHGITWCVVGELATSYYGAPVVICTYEFCVPESDLPRVADLLTREYADWCVPFRPAVRLPHLRPHPRFKLIGFNHFFHIVPDTLYCLDPLDASRILTTGDSYGNYRVPDLPYLINGMLHRSELSQGVSSLDPPEGAIPTPFFNWVHLEQLVHGMDLDEEWCNTYINPQRTKLPGLLKLVEHRSPSPYDHPKYQGRITDYIATEEQRQERLNLLGRYPLSTPPP</sequence>
<dbReference type="Proteomes" id="UP000813824">
    <property type="component" value="Unassembled WGS sequence"/>
</dbReference>
<accession>A0A8K0URI3</accession>
<gene>
    <name evidence="1" type="ORF">BXZ70DRAFT_931810</name>
</gene>
<dbReference type="AlphaFoldDB" id="A0A8K0URI3"/>
<name>A0A8K0URI3_9AGAR</name>
<dbReference type="EMBL" id="JAEVFJ010000011">
    <property type="protein sequence ID" value="KAH8101757.1"/>
    <property type="molecule type" value="Genomic_DNA"/>
</dbReference>
<dbReference type="OrthoDB" id="3259529at2759"/>
<keyword evidence="2" id="KW-1185">Reference proteome</keyword>
<protein>
    <submittedName>
        <fullName evidence="1">Uncharacterized protein</fullName>
    </submittedName>
</protein>
<proteinExistence type="predicted"/>
<reference evidence="1" key="1">
    <citation type="journal article" date="2021" name="New Phytol.">
        <title>Evolutionary innovations through gain and loss of genes in the ectomycorrhizal Boletales.</title>
        <authorList>
            <person name="Wu G."/>
            <person name="Miyauchi S."/>
            <person name="Morin E."/>
            <person name="Kuo A."/>
            <person name="Drula E."/>
            <person name="Varga T."/>
            <person name="Kohler A."/>
            <person name="Feng B."/>
            <person name="Cao Y."/>
            <person name="Lipzen A."/>
            <person name="Daum C."/>
            <person name="Hundley H."/>
            <person name="Pangilinan J."/>
            <person name="Johnson J."/>
            <person name="Barry K."/>
            <person name="LaButti K."/>
            <person name="Ng V."/>
            <person name="Ahrendt S."/>
            <person name="Min B."/>
            <person name="Choi I.G."/>
            <person name="Park H."/>
            <person name="Plett J.M."/>
            <person name="Magnuson J."/>
            <person name="Spatafora J.W."/>
            <person name="Nagy L.G."/>
            <person name="Henrissat B."/>
            <person name="Grigoriev I.V."/>
            <person name="Yang Z.L."/>
            <person name="Xu J."/>
            <person name="Martin F.M."/>
        </authorList>
    </citation>
    <scope>NUCLEOTIDE SEQUENCE</scope>
    <source>
        <strain evidence="1">KKN 215</strain>
    </source>
</reference>
<evidence type="ECO:0000313" key="1">
    <source>
        <dbReference type="EMBL" id="KAH8101757.1"/>
    </source>
</evidence>